<name>A0AAN9YVM3_9PEZI</name>
<dbReference type="GO" id="GO:0005634">
    <property type="term" value="C:nucleus"/>
    <property type="evidence" value="ECO:0007669"/>
    <property type="project" value="UniProtKB-SubCell"/>
</dbReference>
<protein>
    <recommendedName>
        <fullName evidence="6">Transcription factor domain-containing protein</fullName>
    </recommendedName>
</protein>
<dbReference type="PANTHER" id="PTHR31001">
    <property type="entry name" value="UNCHARACTERIZED TRANSCRIPTIONAL REGULATORY PROTEIN"/>
    <property type="match status" value="1"/>
</dbReference>
<comment type="caution">
    <text evidence="4">The sequence shown here is derived from an EMBL/GenBank/DDBJ whole genome shotgun (WGS) entry which is preliminary data.</text>
</comment>
<comment type="subcellular location">
    <subcellularLocation>
        <location evidence="1">Nucleus</location>
    </subcellularLocation>
</comment>
<dbReference type="AlphaFoldDB" id="A0AAN9YVM3"/>
<evidence type="ECO:0000313" key="4">
    <source>
        <dbReference type="EMBL" id="KAK7756064.1"/>
    </source>
</evidence>
<dbReference type="InterPro" id="IPR050613">
    <property type="entry name" value="Sec_Metabolite_Reg"/>
</dbReference>
<evidence type="ECO:0000313" key="5">
    <source>
        <dbReference type="Proteomes" id="UP001320420"/>
    </source>
</evidence>
<keyword evidence="5" id="KW-1185">Reference proteome</keyword>
<evidence type="ECO:0000256" key="1">
    <source>
        <dbReference type="ARBA" id="ARBA00004123"/>
    </source>
</evidence>
<evidence type="ECO:0000256" key="3">
    <source>
        <dbReference type="SAM" id="MobiDB-lite"/>
    </source>
</evidence>
<keyword evidence="2" id="KW-0539">Nucleus</keyword>
<gene>
    <name evidence="4" type="ORF">SLS62_002007</name>
</gene>
<evidence type="ECO:0000256" key="2">
    <source>
        <dbReference type="ARBA" id="ARBA00023242"/>
    </source>
</evidence>
<proteinExistence type="predicted"/>
<feature type="region of interest" description="Disordered" evidence="3">
    <location>
        <begin position="306"/>
        <end position="382"/>
    </location>
</feature>
<dbReference type="Proteomes" id="UP001320420">
    <property type="component" value="Unassembled WGS sequence"/>
</dbReference>
<sequence>MGLERDGVYLGLSPFETEMRRRIWWQLKMHDVRTAELCGIDKFWDLLTGVEYTSWSTNVNDDQLYPDMSSLQIGSNKLTDAIFVCVKCELLRFATSHIANLRRQRETSKLWDTHEPCDNSTGSGEHKEVEELLETKYLRYCDPSQPLDLLVMLFARSSINVVQFMSHHPRKWASREQMPPSARQWVWQICIKLLEQHNMLQRNPNLKQFAWQARYFQQWHAIIHILDTLRADPLKADADKAWKHIGSVYESNPDLIFEIRKPIHVAVGGLCSKAYSNREAALQNGNTRCSPTPHFIVQLRQQLGDARARSQELDANNGQPEESVGNGQANDASHDPRPDSDGSDSSKGPTSRPQPGRTADDTPGFLERDPFRFTYGLGNSQASDANNENHGLGFILDQTCDVEDSLAPAITWDQWDSWLADSNLIHPFLSTDDFTPGVQPHYNDVAT</sequence>
<dbReference type="PANTHER" id="PTHR31001:SF85">
    <property type="entry name" value="ZN(II)2CYS6 TRANSCRIPTION FACTOR (EUROFUNG)"/>
    <property type="match status" value="1"/>
</dbReference>
<organism evidence="4 5">
    <name type="scientific">Diatrype stigma</name>
    <dbReference type="NCBI Taxonomy" id="117547"/>
    <lineage>
        <taxon>Eukaryota</taxon>
        <taxon>Fungi</taxon>
        <taxon>Dikarya</taxon>
        <taxon>Ascomycota</taxon>
        <taxon>Pezizomycotina</taxon>
        <taxon>Sordariomycetes</taxon>
        <taxon>Xylariomycetidae</taxon>
        <taxon>Xylariales</taxon>
        <taxon>Diatrypaceae</taxon>
        <taxon>Diatrype</taxon>
    </lineage>
</organism>
<dbReference type="EMBL" id="JAKJXP020000009">
    <property type="protein sequence ID" value="KAK7756064.1"/>
    <property type="molecule type" value="Genomic_DNA"/>
</dbReference>
<accession>A0AAN9YVM3</accession>
<evidence type="ECO:0008006" key="6">
    <source>
        <dbReference type="Google" id="ProtNLM"/>
    </source>
</evidence>
<feature type="compositionally biased region" description="Polar residues" evidence="3">
    <location>
        <begin position="313"/>
        <end position="331"/>
    </location>
</feature>
<reference evidence="4 5" key="1">
    <citation type="submission" date="2024-02" db="EMBL/GenBank/DDBJ databases">
        <title>De novo assembly and annotation of 12 fungi associated with fruit tree decline syndrome in Ontario, Canada.</title>
        <authorList>
            <person name="Sulman M."/>
            <person name="Ellouze W."/>
            <person name="Ilyukhin E."/>
        </authorList>
    </citation>
    <scope>NUCLEOTIDE SEQUENCE [LARGE SCALE GENOMIC DNA]</scope>
    <source>
        <strain evidence="4 5">M11/M66-122</strain>
    </source>
</reference>
<dbReference type="CDD" id="cd12148">
    <property type="entry name" value="fungal_TF_MHR"/>
    <property type="match status" value="1"/>
</dbReference>